<gene>
    <name evidence="1" type="ORF">ACFSW8_10950</name>
</gene>
<reference evidence="2" key="1">
    <citation type="journal article" date="2019" name="Int. J. Syst. Evol. Microbiol.">
        <title>The Global Catalogue of Microorganisms (GCM) 10K type strain sequencing project: providing services to taxonomists for standard genome sequencing and annotation.</title>
        <authorList>
            <consortium name="The Broad Institute Genomics Platform"/>
            <consortium name="The Broad Institute Genome Sequencing Center for Infectious Disease"/>
            <person name="Wu L."/>
            <person name="Ma J."/>
        </authorList>
    </citation>
    <scope>NUCLEOTIDE SEQUENCE [LARGE SCALE GENOMIC DNA]</scope>
    <source>
        <strain evidence="2">CCUG 57942</strain>
    </source>
</reference>
<comment type="caution">
    <text evidence="1">The sequence shown here is derived from an EMBL/GenBank/DDBJ whole genome shotgun (WGS) entry which is preliminary data.</text>
</comment>
<protein>
    <submittedName>
        <fullName evidence="1">Uncharacterized protein</fullName>
    </submittedName>
</protein>
<proteinExistence type="predicted"/>
<evidence type="ECO:0000313" key="1">
    <source>
        <dbReference type="EMBL" id="MFD2159419.1"/>
    </source>
</evidence>
<sequence length="179" mass="20295">MTTLIRSLLLCCPLLTLQAGVYEDLEYGDSKLDVTKKLMNCERVENTVPETMFGRVGLNGTFRIKKQLNGLSFALYFDWDEDDQLKEITLRSDAIPVGEYNSTLKEAFKSASSLITELYGNPVMGNTMPTSSQLEEGMILNSHLWHPEEGTLLMGVARENGKYHLSIRFLEKRIEPVRN</sequence>
<dbReference type="Proteomes" id="UP001597389">
    <property type="component" value="Unassembled WGS sequence"/>
</dbReference>
<dbReference type="EMBL" id="JBHUJB010000046">
    <property type="protein sequence ID" value="MFD2159419.1"/>
    <property type="molecule type" value="Genomic_DNA"/>
</dbReference>
<organism evidence="1 2">
    <name type="scientific">Rubritalea tangerina</name>
    <dbReference type="NCBI Taxonomy" id="430798"/>
    <lineage>
        <taxon>Bacteria</taxon>
        <taxon>Pseudomonadati</taxon>
        <taxon>Verrucomicrobiota</taxon>
        <taxon>Verrucomicrobiia</taxon>
        <taxon>Verrucomicrobiales</taxon>
        <taxon>Rubritaleaceae</taxon>
        <taxon>Rubritalea</taxon>
    </lineage>
</organism>
<name>A0ABW4ZC17_9BACT</name>
<evidence type="ECO:0000313" key="2">
    <source>
        <dbReference type="Proteomes" id="UP001597389"/>
    </source>
</evidence>
<accession>A0ABW4ZC17</accession>
<dbReference type="RefSeq" id="WP_377086115.1">
    <property type="nucleotide sequence ID" value="NZ_JBHSJL010000014.1"/>
</dbReference>
<keyword evidence="2" id="KW-1185">Reference proteome</keyword>